<proteinExistence type="predicted"/>
<name>A0A4Y7RGL5_9FIRM</name>
<sequence>METMNSRQKQSIETELKIVRTALSLMRKKGYENVGIREICDAAGISTGAFYHHFKSKEDMLNIGFGTYDEYLAEVLETYENPDPLEFLRFVLLNQTEYVMKQTGSLTSELYRALLSSNDKYAIDTFRLYYRTVRKAIELCLKEGKFHASFTADYLTEFLIRVVRGDIIDWCLHEYSYNLMEYVGKDLNVIFAGLCCKTE</sequence>
<dbReference type="PANTHER" id="PTHR43479">
    <property type="entry name" value="ACREF/ENVCD OPERON REPRESSOR-RELATED"/>
    <property type="match status" value="1"/>
</dbReference>
<dbReference type="InterPro" id="IPR050624">
    <property type="entry name" value="HTH-type_Tx_Regulator"/>
</dbReference>
<accession>A0A4Y7RGL5</accession>
<evidence type="ECO:0000259" key="3">
    <source>
        <dbReference type="PROSITE" id="PS50977"/>
    </source>
</evidence>
<dbReference type="PANTHER" id="PTHR43479:SF11">
    <property type="entry name" value="ACREF_ENVCD OPERON REPRESSOR-RELATED"/>
    <property type="match status" value="1"/>
</dbReference>
<dbReference type="Gene3D" id="1.10.357.10">
    <property type="entry name" value="Tetracycline Repressor, domain 2"/>
    <property type="match status" value="1"/>
</dbReference>
<evidence type="ECO:0000256" key="1">
    <source>
        <dbReference type="ARBA" id="ARBA00023125"/>
    </source>
</evidence>
<feature type="domain" description="HTH tetR-type" evidence="3">
    <location>
        <begin position="12"/>
        <end position="72"/>
    </location>
</feature>
<comment type="caution">
    <text evidence="4">The sequence shown here is derived from an EMBL/GenBank/DDBJ whole genome shotgun (WGS) entry which is preliminary data.</text>
</comment>
<dbReference type="SUPFAM" id="SSF46689">
    <property type="entry name" value="Homeodomain-like"/>
    <property type="match status" value="1"/>
</dbReference>
<organism evidence="4 5">
    <name type="scientific">Pelotomaculum schinkii</name>
    <dbReference type="NCBI Taxonomy" id="78350"/>
    <lineage>
        <taxon>Bacteria</taxon>
        <taxon>Bacillati</taxon>
        <taxon>Bacillota</taxon>
        <taxon>Clostridia</taxon>
        <taxon>Eubacteriales</taxon>
        <taxon>Desulfotomaculaceae</taxon>
        <taxon>Pelotomaculum</taxon>
    </lineage>
</organism>
<dbReference type="AlphaFoldDB" id="A0A4Y7RGL5"/>
<evidence type="ECO:0000313" key="4">
    <source>
        <dbReference type="EMBL" id="TEB07933.1"/>
    </source>
</evidence>
<dbReference type="Pfam" id="PF00440">
    <property type="entry name" value="TetR_N"/>
    <property type="match status" value="1"/>
</dbReference>
<dbReference type="EMBL" id="QFGA01000001">
    <property type="protein sequence ID" value="TEB07933.1"/>
    <property type="molecule type" value="Genomic_DNA"/>
</dbReference>
<evidence type="ECO:0000256" key="2">
    <source>
        <dbReference type="PROSITE-ProRule" id="PRU00335"/>
    </source>
</evidence>
<dbReference type="InterPro" id="IPR009057">
    <property type="entry name" value="Homeodomain-like_sf"/>
</dbReference>
<dbReference type="InterPro" id="IPR001647">
    <property type="entry name" value="HTH_TetR"/>
</dbReference>
<dbReference type="PRINTS" id="PR00455">
    <property type="entry name" value="HTHTETR"/>
</dbReference>
<dbReference type="SUPFAM" id="SSF48498">
    <property type="entry name" value="Tetracyclin repressor-like, C-terminal domain"/>
    <property type="match status" value="1"/>
</dbReference>
<keyword evidence="1 2" id="KW-0238">DNA-binding</keyword>
<gene>
    <name evidence="4" type="primary">envR_1</name>
    <name evidence="4" type="ORF">Psch_01488</name>
</gene>
<feature type="DNA-binding region" description="H-T-H motif" evidence="2">
    <location>
        <begin position="35"/>
        <end position="54"/>
    </location>
</feature>
<dbReference type="Proteomes" id="UP000298324">
    <property type="component" value="Unassembled WGS sequence"/>
</dbReference>
<dbReference type="GO" id="GO:0003677">
    <property type="term" value="F:DNA binding"/>
    <property type="evidence" value="ECO:0007669"/>
    <property type="project" value="UniProtKB-UniRule"/>
</dbReference>
<protein>
    <submittedName>
        <fullName evidence="4">Putative acrEF/envCD operon repressor</fullName>
    </submittedName>
</protein>
<reference evidence="4 5" key="1">
    <citation type="journal article" date="2018" name="Environ. Microbiol.">
        <title>Novel energy conservation strategies and behaviour of Pelotomaculum schinkii driving syntrophic propionate catabolism.</title>
        <authorList>
            <person name="Hidalgo-Ahumada C.A.P."/>
            <person name="Nobu M.K."/>
            <person name="Narihiro T."/>
            <person name="Tamaki H."/>
            <person name="Liu W.T."/>
            <person name="Kamagata Y."/>
            <person name="Stams A.J.M."/>
            <person name="Imachi H."/>
            <person name="Sousa D.Z."/>
        </authorList>
    </citation>
    <scope>NUCLEOTIDE SEQUENCE [LARGE SCALE GENOMIC DNA]</scope>
    <source>
        <strain evidence="4 5">HH</strain>
    </source>
</reference>
<dbReference type="InterPro" id="IPR036271">
    <property type="entry name" value="Tet_transcr_reg_TetR-rel_C_sf"/>
</dbReference>
<dbReference type="PROSITE" id="PS50977">
    <property type="entry name" value="HTH_TETR_2"/>
    <property type="match status" value="1"/>
</dbReference>
<keyword evidence="5" id="KW-1185">Reference proteome</keyword>
<evidence type="ECO:0000313" key="5">
    <source>
        <dbReference type="Proteomes" id="UP000298324"/>
    </source>
</evidence>